<organism evidence="1 2">
    <name type="scientific">Seiridium cardinale</name>
    <dbReference type="NCBI Taxonomy" id="138064"/>
    <lineage>
        <taxon>Eukaryota</taxon>
        <taxon>Fungi</taxon>
        <taxon>Dikarya</taxon>
        <taxon>Ascomycota</taxon>
        <taxon>Pezizomycotina</taxon>
        <taxon>Sordariomycetes</taxon>
        <taxon>Xylariomycetidae</taxon>
        <taxon>Amphisphaeriales</taxon>
        <taxon>Sporocadaceae</taxon>
        <taxon>Seiridium</taxon>
    </lineage>
</organism>
<evidence type="ECO:0000313" key="2">
    <source>
        <dbReference type="Proteomes" id="UP001465668"/>
    </source>
</evidence>
<keyword evidence="2" id="KW-1185">Reference proteome</keyword>
<protein>
    <submittedName>
        <fullName evidence="1">Uncharacterized protein</fullName>
    </submittedName>
</protein>
<proteinExistence type="predicted"/>
<dbReference type="EMBL" id="JARVKM010000095">
    <property type="protein sequence ID" value="KAK9770345.1"/>
    <property type="molecule type" value="Genomic_DNA"/>
</dbReference>
<accession>A0ABR2X9E2</accession>
<gene>
    <name evidence="1" type="ORF">SCAR479_13002</name>
</gene>
<sequence length="42" mass="4791">MSFTILSRARQSRKHIKKAFQRAQKIEVAVADSAALQELYAQ</sequence>
<name>A0ABR2X9E2_9PEZI</name>
<evidence type="ECO:0000313" key="1">
    <source>
        <dbReference type="EMBL" id="KAK9770345.1"/>
    </source>
</evidence>
<reference evidence="1 2" key="1">
    <citation type="submission" date="2024-02" db="EMBL/GenBank/DDBJ databases">
        <title>First draft genome assembly of two strains of Seiridium cardinale.</title>
        <authorList>
            <person name="Emiliani G."/>
            <person name="Scali E."/>
        </authorList>
    </citation>
    <scope>NUCLEOTIDE SEQUENCE [LARGE SCALE GENOMIC DNA]</scope>
    <source>
        <strain evidence="1 2">BM-138-000479</strain>
    </source>
</reference>
<dbReference type="Proteomes" id="UP001465668">
    <property type="component" value="Unassembled WGS sequence"/>
</dbReference>
<comment type="caution">
    <text evidence="1">The sequence shown here is derived from an EMBL/GenBank/DDBJ whole genome shotgun (WGS) entry which is preliminary data.</text>
</comment>